<dbReference type="RefSeq" id="XP_031872912.1">
    <property type="nucleotide sequence ID" value="XM_032008858.1"/>
</dbReference>
<evidence type="ECO:0000313" key="2">
    <source>
        <dbReference type="EMBL" id="RDL40256.1"/>
    </source>
</evidence>
<dbReference type="GeneID" id="43593084"/>
<dbReference type="AlphaFoldDB" id="A0A370TXJ2"/>
<keyword evidence="3" id="KW-1185">Reference proteome</keyword>
<evidence type="ECO:0000313" key="3">
    <source>
        <dbReference type="Proteomes" id="UP000254866"/>
    </source>
</evidence>
<evidence type="ECO:0000256" key="1">
    <source>
        <dbReference type="SAM" id="MobiDB-lite"/>
    </source>
</evidence>
<dbReference type="EMBL" id="NPIC01000001">
    <property type="protein sequence ID" value="RDL40256.1"/>
    <property type="molecule type" value="Genomic_DNA"/>
</dbReference>
<name>A0A370TXJ2_9HELO</name>
<organism evidence="2 3">
    <name type="scientific">Venustampulla echinocandica</name>
    <dbReference type="NCBI Taxonomy" id="2656787"/>
    <lineage>
        <taxon>Eukaryota</taxon>
        <taxon>Fungi</taxon>
        <taxon>Dikarya</taxon>
        <taxon>Ascomycota</taxon>
        <taxon>Pezizomycotina</taxon>
        <taxon>Leotiomycetes</taxon>
        <taxon>Helotiales</taxon>
        <taxon>Pleuroascaceae</taxon>
        <taxon>Venustampulla</taxon>
    </lineage>
</organism>
<gene>
    <name evidence="2" type="ORF">BP5553_00235</name>
</gene>
<accession>A0A370TXJ2</accession>
<sequence length="115" mass="12242">MSASAGPQGIPGYKPASLRALKPYYGGHRPGVKPGPTPLPPRSRAEGLTYISRLAVPEDLANLIRATEFYSKICTRECIATTSVTTFSSHPGQRGALLELQLPLGIHGALFEPNS</sequence>
<reference evidence="2 3" key="1">
    <citation type="journal article" date="2018" name="IMA Fungus">
        <title>IMA Genome-F 9: Draft genome sequence of Annulohypoxylon stygium, Aspergillus mulundensis, Berkeleyomyces basicola (syn. Thielaviopsis basicola), Ceratocystis smalleyi, two Cercospora beticola strains, Coleophoma cylindrospora, Fusarium fracticaudum, Phialophora cf. hyalina, and Morchella septimelata.</title>
        <authorList>
            <person name="Wingfield B.D."/>
            <person name="Bills G.F."/>
            <person name="Dong Y."/>
            <person name="Huang W."/>
            <person name="Nel W.J."/>
            <person name="Swalarsk-Parry B.S."/>
            <person name="Vaghefi N."/>
            <person name="Wilken P.M."/>
            <person name="An Z."/>
            <person name="de Beer Z.W."/>
            <person name="De Vos L."/>
            <person name="Chen L."/>
            <person name="Duong T.A."/>
            <person name="Gao Y."/>
            <person name="Hammerbacher A."/>
            <person name="Kikkert J.R."/>
            <person name="Li Y."/>
            <person name="Li H."/>
            <person name="Li K."/>
            <person name="Li Q."/>
            <person name="Liu X."/>
            <person name="Ma X."/>
            <person name="Naidoo K."/>
            <person name="Pethybridge S.J."/>
            <person name="Sun J."/>
            <person name="Steenkamp E.T."/>
            <person name="van der Nest M.A."/>
            <person name="van Wyk S."/>
            <person name="Wingfield M.J."/>
            <person name="Xiong C."/>
            <person name="Yue Q."/>
            <person name="Zhang X."/>
        </authorList>
    </citation>
    <scope>NUCLEOTIDE SEQUENCE [LARGE SCALE GENOMIC DNA]</scope>
    <source>
        <strain evidence="2 3">BP 5553</strain>
    </source>
</reference>
<comment type="caution">
    <text evidence="2">The sequence shown here is derived from an EMBL/GenBank/DDBJ whole genome shotgun (WGS) entry which is preliminary data.</text>
</comment>
<protein>
    <submittedName>
        <fullName evidence="2">Uncharacterized protein</fullName>
    </submittedName>
</protein>
<proteinExistence type="predicted"/>
<dbReference type="Proteomes" id="UP000254866">
    <property type="component" value="Unassembled WGS sequence"/>
</dbReference>
<feature type="region of interest" description="Disordered" evidence="1">
    <location>
        <begin position="25"/>
        <end position="44"/>
    </location>
</feature>